<evidence type="ECO:0000256" key="1">
    <source>
        <dbReference type="SAM" id="MobiDB-lite"/>
    </source>
</evidence>
<dbReference type="AlphaFoldDB" id="A0A4S8M523"/>
<protein>
    <submittedName>
        <fullName evidence="2">Uncharacterized protein</fullName>
    </submittedName>
</protein>
<evidence type="ECO:0000313" key="2">
    <source>
        <dbReference type="EMBL" id="THU97316.1"/>
    </source>
</evidence>
<keyword evidence="3" id="KW-1185">Reference proteome</keyword>
<proteinExistence type="predicted"/>
<feature type="compositionally biased region" description="Basic and acidic residues" evidence="1">
    <location>
        <begin position="105"/>
        <end position="120"/>
    </location>
</feature>
<sequence length="120" mass="13372">MGRVLRGWVKVVFESKEREVEVGRKREKGKKVCCYPQTQTMEKEVGQSSASSVPLNVPRSLIEYEVNLLLSPPAPSSPSVPHADVNNNSASSVFSSANQQLPYSRDTRNEGIEPQKRELD</sequence>
<dbReference type="Proteomes" id="UP000297245">
    <property type="component" value="Unassembled WGS sequence"/>
</dbReference>
<feature type="compositionally biased region" description="Low complexity" evidence="1">
    <location>
        <begin position="85"/>
        <end position="98"/>
    </location>
</feature>
<dbReference type="EMBL" id="ML179158">
    <property type="protein sequence ID" value="THU97316.1"/>
    <property type="molecule type" value="Genomic_DNA"/>
</dbReference>
<gene>
    <name evidence="2" type="ORF">K435DRAFT_796615</name>
</gene>
<evidence type="ECO:0000313" key="3">
    <source>
        <dbReference type="Proteomes" id="UP000297245"/>
    </source>
</evidence>
<name>A0A4S8M523_DENBC</name>
<feature type="region of interest" description="Disordered" evidence="1">
    <location>
        <begin position="72"/>
        <end position="120"/>
    </location>
</feature>
<accession>A0A4S8M523</accession>
<reference evidence="2 3" key="1">
    <citation type="journal article" date="2019" name="Nat. Ecol. Evol.">
        <title>Megaphylogeny resolves global patterns of mushroom evolution.</title>
        <authorList>
            <person name="Varga T."/>
            <person name="Krizsan K."/>
            <person name="Foldi C."/>
            <person name="Dima B."/>
            <person name="Sanchez-Garcia M."/>
            <person name="Sanchez-Ramirez S."/>
            <person name="Szollosi G.J."/>
            <person name="Szarkandi J.G."/>
            <person name="Papp V."/>
            <person name="Albert L."/>
            <person name="Andreopoulos W."/>
            <person name="Angelini C."/>
            <person name="Antonin V."/>
            <person name="Barry K.W."/>
            <person name="Bougher N.L."/>
            <person name="Buchanan P."/>
            <person name="Buyck B."/>
            <person name="Bense V."/>
            <person name="Catcheside P."/>
            <person name="Chovatia M."/>
            <person name="Cooper J."/>
            <person name="Damon W."/>
            <person name="Desjardin D."/>
            <person name="Finy P."/>
            <person name="Geml J."/>
            <person name="Haridas S."/>
            <person name="Hughes K."/>
            <person name="Justo A."/>
            <person name="Karasinski D."/>
            <person name="Kautmanova I."/>
            <person name="Kiss B."/>
            <person name="Kocsube S."/>
            <person name="Kotiranta H."/>
            <person name="LaButti K.M."/>
            <person name="Lechner B.E."/>
            <person name="Liimatainen K."/>
            <person name="Lipzen A."/>
            <person name="Lukacs Z."/>
            <person name="Mihaltcheva S."/>
            <person name="Morgado L.N."/>
            <person name="Niskanen T."/>
            <person name="Noordeloos M.E."/>
            <person name="Ohm R.A."/>
            <person name="Ortiz-Santana B."/>
            <person name="Ovrebo C."/>
            <person name="Racz N."/>
            <person name="Riley R."/>
            <person name="Savchenko A."/>
            <person name="Shiryaev A."/>
            <person name="Soop K."/>
            <person name="Spirin V."/>
            <person name="Szebenyi C."/>
            <person name="Tomsovsky M."/>
            <person name="Tulloss R.E."/>
            <person name="Uehling J."/>
            <person name="Grigoriev I.V."/>
            <person name="Vagvolgyi C."/>
            <person name="Papp T."/>
            <person name="Martin F.M."/>
            <person name="Miettinen O."/>
            <person name="Hibbett D.S."/>
            <person name="Nagy L.G."/>
        </authorList>
    </citation>
    <scope>NUCLEOTIDE SEQUENCE [LARGE SCALE GENOMIC DNA]</scope>
    <source>
        <strain evidence="2 3">CBS 962.96</strain>
    </source>
</reference>
<organism evidence="2 3">
    <name type="scientific">Dendrothele bispora (strain CBS 962.96)</name>
    <dbReference type="NCBI Taxonomy" id="1314807"/>
    <lineage>
        <taxon>Eukaryota</taxon>
        <taxon>Fungi</taxon>
        <taxon>Dikarya</taxon>
        <taxon>Basidiomycota</taxon>
        <taxon>Agaricomycotina</taxon>
        <taxon>Agaricomycetes</taxon>
        <taxon>Agaricomycetidae</taxon>
        <taxon>Agaricales</taxon>
        <taxon>Agaricales incertae sedis</taxon>
        <taxon>Dendrothele</taxon>
    </lineage>
</organism>